<protein>
    <recommendedName>
        <fullName evidence="4">Outer-membrane lipoprotein carrier protein</fullName>
    </recommendedName>
</protein>
<feature type="chain" id="PRO_5047173544" description="Outer-membrane lipoprotein carrier protein" evidence="11">
    <location>
        <begin position="20"/>
        <end position="197"/>
    </location>
</feature>
<gene>
    <name evidence="12" type="primary">lolA</name>
    <name evidence="12" type="ORF">J5V48_03190</name>
</gene>
<keyword evidence="8" id="KW-0653">Protein transport</keyword>
<dbReference type="Proteomes" id="UP000731465">
    <property type="component" value="Unassembled WGS sequence"/>
</dbReference>
<evidence type="ECO:0000256" key="6">
    <source>
        <dbReference type="ARBA" id="ARBA00022729"/>
    </source>
</evidence>
<accession>A0ABS7DF20</accession>
<dbReference type="PANTHER" id="PTHR35869">
    <property type="entry name" value="OUTER-MEMBRANE LIPOPROTEIN CARRIER PROTEIN"/>
    <property type="match status" value="1"/>
</dbReference>
<evidence type="ECO:0000256" key="11">
    <source>
        <dbReference type="SAM" id="SignalP"/>
    </source>
</evidence>
<evidence type="ECO:0000313" key="12">
    <source>
        <dbReference type="EMBL" id="MBW7569893.1"/>
    </source>
</evidence>
<dbReference type="Gene3D" id="2.50.20.10">
    <property type="entry name" value="Lipoprotein localisation LolA/LolB/LppX"/>
    <property type="match status" value="1"/>
</dbReference>
<dbReference type="NCBIfam" id="TIGR00547">
    <property type="entry name" value="lolA"/>
    <property type="match status" value="1"/>
</dbReference>
<dbReference type="PANTHER" id="PTHR35869:SF1">
    <property type="entry name" value="OUTER-MEMBRANE LIPOPROTEIN CARRIER PROTEIN"/>
    <property type="match status" value="1"/>
</dbReference>
<evidence type="ECO:0000256" key="10">
    <source>
        <dbReference type="SAM" id="MobiDB-lite"/>
    </source>
</evidence>
<comment type="subcellular location">
    <subcellularLocation>
        <location evidence="1">Periplasm</location>
    </subcellularLocation>
</comment>
<dbReference type="CDD" id="cd16325">
    <property type="entry name" value="LolA"/>
    <property type="match status" value="1"/>
</dbReference>
<name>A0ABS7DF20_9GAMM</name>
<comment type="subunit">
    <text evidence="3">Monomer.</text>
</comment>
<feature type="signal peptide" evidence="11">
    <location>
        <begin position="1"/>
        <end position="19"/>
    </location>
</feature>
<evidence type="ECO:0000256" key="5">
    <source>
        <dbReference type="ARBA" id="ARBA00022448"/>
    </source>
</evidence>
<dbReference type="InterPro" id="IPR018323">
    <property type="entry name" value="OM_lipoprot_carrier_LolA_Pbac"/>
</dbReference>
<evidence type="ECO:0000256" key="4">
    <source>
        <dbReference type="ARBA" id="ARBA00014035"/>
    </source>
</evidence>
<feature type="region of interest" description="Disordered" evidence="10">
    <location>
        <begin position="176"/>
        <end position="197"/>
    </location>
</feature>
<organism evidence="12 13">
    <name type="scientific">Succinivibrio faecicola</name>
    <dbReference type="NCBI Taxonomy" id="2820300"/>
    <lineage>
        <taxon>Bacteria</taxon>
        <taxon>Pseudomonadati</taxon>
        <taxon>Pseudomonadota</taxon>
        <taxon>Gammaproteobacteria</taxon>
        <taxon>Aeromonadales</taxon>
        <taxon>Succinivibrionaceae</taxon>
        <taxon>Succinivibrio</taxon>
    </lineage>
</organism>
<evidence type="ECO:0000256" key="2">
    <source>
        <dbReference type="ARBA" id="ARBA00007615"/>
    </source>
</evidence>
<dbReference type="SUPFAM" id="SSF89392">
    <property type="entry name" value="Prokaryotic lipoproteins and lipoprotein localization factors"/>
    <property type="match status" value="1"/>
</dbReference>
<keyword evidence="12" id="KW-0449">Lipoprotein</keyword>
<evidence type="ECO:0000256" key="7">
    <source>
        <dbReference type="ARBA" id="ARBA00022764"/>
    </source>
</evidence>
<proteinExistence type="inferred from homology"/>
<evidence type="ECO:0000256" key="1">
    <source>
        <dbReference type="ARBA" id="ARBA00004418"/>
    </source>
</evidence>
<dbReference type="Pfam" id="PF03548">
    <property type="entry name" value="LolA"/>
    <property type="match status" value="1"/>
</dbReference>
<reference evidence="12 13" key="1">
    <citation type="submission" date="2021-03" db="EMBL/GenBank/DDBJ databases">
        <title>Succinivibrio sp. nov. isolated from feces of cow.</title>
        <authorList>
            <person name="Choi J.-Y."/>
        </authorList>
    </citation>
    <scope>NUCLEOTIDE SEQUENCE [LARGE SCALE GENOMIC DNA]</scope>
    <source>
        <strain evidence="12 13">AGMB01872</strain>
    </source>
</reference>
<keyword evidence="7" id="KW-0574">Periplasm</keyword>
<dbReference type="InterPro" id="IPR004564">
    <property type="entry name" value="OM_lipoprot_carrier_LolA-like"/>
</dbReference>
<comment type="similarity">
    <text evidence="2">Belongs to the LolA family.</text>
</comment>
<sequence length="197" mass="21864">MKKILMVAALMSAASSVQADDSLELIKMLGSRNSISATFSSQTKNAKGTVVSVQSGSLKLKKPSHFMMHTMEPDETVLYTKGSSVVYYDAFVNQATVFSKKDLYTSPFMLLNSSDKKLWSQYKVQSLGKCYSLTPLKDKTVSKITLCFDNSRINELTLNMADGNTTVYKLTEQNSTPADSDFSYTIPDDAQIDDQRK</sequence>
<evidence type="ECO:0000256" key="8">
    <source>
        <dbReference type="ARBA" id="ARBA00022927"/>
    </source>
</evidence>
<evidence type="ECO:0000256" key="9">
    <source>
        <dbReference type="ARBA" id="ARBA00023186"/>
    </source>
</evidence>
<keyword evidence="5" id="KW-0813">Transport</keyword>
<comment type="caution">
    <text evidence="12">The sequence shown here is derived from an EMBL/GenBank/DDBJ whole genome shotgun (WGS) entry which is preliminary data.</text>
</comment>
<dbReference type="InterPro" id="IPR029046">
    <property type="entry name" value="LolA/LolB/LppX"/>
</dbReference>
<keyword evidence="9" id="KW-0143">Chaperone</keyword>
<dbReference type="RefSeq" id="WP_219937042.1">
    <property type="nucleotide sequence ID" value="NZ_JAGFNY010000006.1"/>
</dbReference>
<dbReference type="EMBL" id="JAGFNY010000006">
    <property type="protein sequence ID" value="MBW7569893.1"/>
    <property type="molecule type" value="Genomic_DNA"/>
</dbReference>
<keyword evidence="6 11" id="KW-0732">Signal</keyword>
<keyword evidence="13" id="KW-1185">Reference proteome</keyword>
<evidence type="ECO:0000313" key="13">
    <source>
        <dbReference type="Proteomes" id="UP000731465"/>
    </source>
</evidence>
<evidence type="ECO:0000256" key="3">
    <source>
        <dbReference type="ARBA" id="ARBA00011245"/>
    </source>
</evidence>